<evidence type="ECO:0000256" key="4">
    <source>
        <dbReference type="ARBA" id="ARBA00022801"/>
    </source>
</evidence>
<dbReference type="UniPathway" id="UPA00904">
    <property type="reaction ID" value="UER00871"/>
</dbReference>
<evidence type="ECO:0000256" key="3">
    <source>
        <dbReference type="ARBA" id="ARBA00022605"/>
    </source>
</evidence>
<dbReference type="Pfam" id="PF01048">
    <property type="entry name" value="PNP_UDP_1"/>
    <property type="match status" value="1"/>
</dbReference>
<dbReference type="InterPro" id="IPR010049">
    <property type="entry name" value="MTA_SAH_Nsdase"/>
</dbReference>
<keyword evidence="8" id="KW-1185">Reference proteome</keyword>
<dbReference type="EMBL" id="JAAGPU010000021">
    <property type="protein sequence ID" value="NEU05471.1"/>
    <property type="molecule type" value="Genomic_DNA"/>
</dbReference>
<dbReference type="PANTHER" id="PTHR46832:SF1">
    <property type="entry name" value="5'-METHYLTHIOADENOSINE_S-ADENOSYLHOMOCYSTEINE NUCLEOSIDASE"/>
    <property type="match status" value="1"/>
</dbReference>
<evidence type="ECO:0000259" key="6">
    <source>
        <dbReference type="Pfam" id="PF01048"/>
    </source>
</evidence>
<comment type="caution">
    <text evidence="7">The sequence shown here is derived from an EMBL/GenBank/DDBJ whole genome shotgun (WGS) entry which is preliminary data.</text>
</comment>
<dbReference type="GO" id="GO:0009164">
    <property type="term" value="P:nucleoside catabolic process"/>
    <property type="evidence" value="ECO:0007669"/>
    <property type="project" value="InterPro"/>
</dbReference>
<dbReference type="GO" id="GO:0019509">
    <property type="term" value="P:L-methionine salvage from methylthioadenosine"/>
    <property type="evidence" value="ECO:0007669"/>
    <property type="project" value="UniProtKB-UniPathway"/>
</dbReference>
<dbReference type="GO" id="GO:0008782">
    <property type="term" value="F:adenosylhomocysteine nucleosidase activity"/>
    <property type="evidence" value="ECO:0007669"/>
    <property type="project" value="UniProtKB-EC"/>
</dbReference>
<keyword evidence="5" id="KW-0486">Methionine biosynthesis</keyword>
<dbReference type="NCBIfam" id="TIGR01704">
    <property type="entry name" value="MTA_SAH-Nsdase"/>
    <property type="match status" value="1"/>
</dbReference>
<evidence type="ECO:0000313" key="7">
    <source>
        <dbReference type="EMBL" id="NEU05471.1"/>
    </source>
</evidence>
<dbReference type="GO" id="GO:0008930">
    <property type="term" value="F:methylthioadenosine nucleosidase activity"/>
    <property type="evidence" value="ECO:0007669"/>
    <property type="project" value="InterPro"/>
</dbReference>
<feature type="domain" description="Nucleoside phosphorylase" evidence="6">
    <location>
        <begin position="2"/>
        <end position="225"/>
    </location>
</feature>
<dbReference type="RefSeq" id="WP_199870249.1">
    <property type="nucleotide sequence ID" value="NZ_JAAGPU010000021.1"/>
</dbReference>
<evidence type="ECO:0000256" key="2">
    <source>
        <dbReference type="ARBA" id="ARBA00011974"/>
    </source>
</evidence>
<name>A0A6M0H6J6_9CLOT</name>
<evidence type="ECO:0000256" key="1">
    <source>
        <dbReference type="ARBA" id="ARBA00004945"/>
    </source>
</evidence>
<dbReference type="InterPro" id="IPR035994">
    <property type="entry name" value="Nucleoside_phosphorylase_sf"/>
</dbReference>
<keyword evidence="7" id="KW-0326">Glycosidase</keyword>
<accession>A0A6M0H6J6</accession>
<dbReference type="NCBIfam" id="NF004079">
    <property type="entry name" value="PRK05584.1"/>
    <property type="match status" value="1"/>
</dbReference>
<dbReference type="InterPro" id="IPR000845">
    <property type="entry name" value="Nucleoside_phosphorylase_d"/>
</dbReference>
<dbReference type="GO" id="GO:0005829">
    <property type="term" value="C:cytosol"/>
    <property type="evidence" value="ECO:0007669"/>
    <property type="project" value="TreeGrafter"/>
</dbReference>
<protein>
    <recommendedName>
        <fullName evidence="2">adenosylhomocysteine nucleosidase</fullName>
        <ecNumber evidence="2">3.2.2.9</ecNumber>
    </recommendedName>
</protein>
<comment type="pathway">
    <text evidence="1">Amino-acid biosynthesis; L-methionine biosynthesis via salvage pathway; S-methyl-5-thio-alpha-D-ribose 1-phosphate from S-methyl-5'-thioadenosine (hydrolase route): step 1/2.</text>
</comment>
<dbReference type="SUPFAM" id="SSF53167">
    <property type="entry name" value="Purine and uridine phosphorylases"/>
    <property type="match status" value="1"/>
</dbReference>
<gene>
    <name evidence="7" type="ORF">G3M99_11530</name>
</gene>
<keyword evidence="4 7" id="KW-0378">Hydrolase</keyword>
<dbReference type="AlphaFoldDB" id="A0A6M0H6J6"/>
<evidence type="ECO:0000313" key="8">
    <source>
        <dbReference type="Proteomes" id="UP000481872"/>
    </source>
</evidence>
<evidence type="ECO:0000256" key="5">
    <source>
        <dbReference type="ARBA" id="ARBA00023167"/>
    </source>
</evidence>
<dbReference type="GO" id="GO:0019284">
    <property type="term" value="P:L-methionine salvage from S-adenosylmethionine"/>
    <property type="evidence" value="ECO:0007669"/>
    <property type="project" value="TreeGrafter"/>
</dbReference>
<proteinExistence type="predicted"/>
<keyword evidence="3" id="KW-0028">Amino-acid biosynthesis</keyword>
<reference evidence="7 8" key="1">
    <citation type="submission" date="2020-02" db="EMBL/GenBank/DDBJ databases">
        <title>Genome assembly of a novel Clostridium senegalense strain.</title>
        <authorList>
            <person name="Gupta T.B."/>
            <person name="Jauregui R."/>
            <person name="Maclean P."/>
            <person name="Nawarathana A."/>
            <person name="Brightwell G."/>
        </authorList>
    </citation>
    <scope>NUCLEOTIDE SEQUENCE [LARGE SCALE GENOMIC DNA]</scope>
    <source>
        <strain evidence="7 8">AGRFS4</strain>
    </source>
</reference>
<dbReference type="PANTHER" id="PTHR46832">
    <property type="entry name" value="5'-METHYLTHIOADENOSINE/S-ADENOSYLHOMOCYSTEINE NUCLEOSIDASE"/>
    <property type="match status" value="1"/>
</dbReference>
<dbReference type="CDD" id="cd09008">
    <property type="entry name" value="MTAN"/>
    <property type="match status" value="1"/>
</dbReference>
<sequence length="227" mass="25352">MRIGIIGPSKNEIMSFIEKLSDKEVSSFAMLDFYRGSYNSIDVVALYSGVCKVNASIATQILIDRFNVTHMIVVGVAGGIDRRLNIGDTIISTELAYHDVDDGILTEYHPWMKNIYFNADSYLINLCRKIQSSKLVTQNIYFGRIVTGEAFISDFGRGHIINKYNPLCVDMESASIAHVCYVNNIPFLAIRTISDTENESGTEVFEKNCVSASINSINVLEKILEII</sequence>
<dbReference type="EC" id="3.2.2.9" evidence="2"/>
<dbReference type="Proteomes" id="UP000481872">
    <property type="component" value="Unassembled WGS sequence"/>
</dbReference>
<organism evidence="7 8">
    <name type="scientific">Clostridium senegalense</name>
    <dbReference type="NCBI Taxonomy" id="1465809"/>
    <lineage>
        <taxon>Bacteria</taxon>
        <taxon>Bacillati</taxon>
        <taxon>Bacillota</taxon>
        <taxon>Clostridia</taxon>
        <taxon>Eubacteriales</taxon>
        <taxon>Clostridiaceae</taxon>
        <taxon>Clostridium</taxon>
    </lineage>
</organism>
<dbReference type="Gene3D" id="3.40.50.1580">
    <property type="entry name" value="Nucleoside phosphorylase domain"/>
    <property type="match status" value="1"/>
</dbReference>